<protein>
    <submittedName>
        <fullName evidence="4">S-layer homology domain-containing protein</fullName>
    </submittedName>
</protein>
<gene>
    <name evidence="4" type="ORF">EKG35_18560</name>
</gene>
<dbReference type="EMBL" id="RXNR01000087">
    <property type="protein sequence ID" value="RTQ87801.1"/>
    <property type="molecule type" value="Genomic_DNA"/>
</dbReference>
<feature type="chain" id="PRO_5018988462" evidence="2">
    <location>
        <begin position="25"/>
        <end position="529"/>
    </location>
</feature>
<feature type="domain" description="SLH" evidence="3">
    <location>
        <begin position="462"/>
        <end position="529"/>
    </location>
</feature>
<evidence type="ECO:0000256" key="2">
    <source>
        <dbReference type="SAM" id="SignalP"/>
    </source>
</evidence>
<accession>A0A431UES9</accession>
<dbReference type="SUPFAM" id="SSF89260">
    <property type="entry name" value="Collagen-binding domain"/>
    <property type="match status" value="3"/>
</dbReference>
<evidence type="ECO:0000259" key="3">
    <source>
        <dbReference type="PROSITE" id="PS51272"/>
    </source>
</evidence>
<organism evidence="4 5">
    <name type="scientific">Lysinibacillus telephonicus</name>
    <dbReference type="NCBI Taxonomy" id="1714840"/>
    <lineage>
        <taxon>Bacteria</taxon>
        <taxon>Bacillati</taxon>
        <taxon>Bacillota</taxon>
        <taxon>Bacilli</taxon>
        <taxon>Bacillales</taxon>
        <taxon>Bacillaceae</taxon>
        <taxon>Lysinibacillus</taxon>
    </lineage>
</organism>
<reference evidence="4 5" key="1">
    <citation type="submission" date="2018-12" db="EMBL/GenBank/DDBJ databases">
        <authorList>
            <person name="Yu L."/>
        </authorList>
    </citation>
    <scope>NUCLEOTIDE SEQUENCE [LARGE SCALE GENOMIC DNA]</scope>
    <source>
        <strain evidence="4 5">S5H2222</strain>
    </source>
</reference>
<dbReference type="PROSITE" id="PS51272">
    <property type="entry name" value="SLH"/>
    <property type="match status" value="2"/>
</dbReference>
<dbReference type="AlphaFoldDB" id="A0A431UES9"/>
<feature type="domain" description="SLH" evidence="3">
    <location>
        <begin position="367"/>
        <end position="431"/>
    </location>
</feature>
<evidence type="ECO:0000256" key="1">
    <source>
        <dbReference type="ARBA" id="ARBA00022729"/>
    </source>
</evidence>
<proteinExistence type="predicted"/>
<dbReference type="Gene3D" id="2.60.120.380">
    <property type="match status" value="3"/>
</dbReference>
<sequence>MKKYLVASLATGALLLPTVDNASAATSEMDLGKEYDFKLTDGDGNNKNYHEFTLDQAGTVTIKGETEFRNTWLTILDSDGNEVGTLSEDGSEESPGKINAFFHLQADTYTIEVSSGYSGDYSLELNNSPANSSDMEPNNGTAEAQELSFGTRTKGFIARNDLVDYYVIKLEKAGRVDLKVEGYMKGRTNAEVLDSNNEALWWNYETSSAENPAQLNKSLYLEAGTYYIAINKSASDSYTGEYFVTANYTKATETYAEPNNGTAQAQPIEFGEVVNGFIAQNDETDYYSFKVTKPTDITLTVNGYLTDRTYAELLDSNYEAIWWNYDSSSPTNPTTLSTTETLEPGTYYFVVKGNGYYGEYNLNVTGEGITTFKDYQPQYWANAFSWGAKNNIINGDRTTNRLNPNKNITESQWLAMLLRYAYDAKDSNGANWYDSYYSLAKQKGISVANAPKESLRRGAVAKMLMKVYTGQNVSEQEAVQWLYDNEITTGVEPSKGKTYDNFNPNGTITRAHAITFMYRLFEKGITPQK</sequence>
<dbReference type="RefSeq" id="WP_126296040.1">
    <property type="nucleotide sequence ID" value="NZ_RXNR01000087.1"/>
</dbReference>
<dbReference type="InterPro" id="IPR001119">
    <property type="entry name" value="SLH_dom"/>
</dbReference>
<dbReference type="OrthoDB" id="9809549at2"/>
<keyword evidence="5" id="KW-1185">Reference proteome</keyword>
<name>A0A431UES9_9BACI</name>
<keyword evidence="1 2" id="KW-0732">Signal</keyword>
<dbReference type="Proteomes" id="UP000276349">
    <property type="component" value="Unassembled WGS sequence"/>
</dbReference>
<feature type="signal peptide" evidence="2">
    <location>
        <begin position="1"/>
        <end position="24"/>
    </location>
</feature>
<evidence type="ECO:0000313" key="5">
    <source>
        <dbReference type="Proteomes" id="UP000276349"/>
    </source>
</evidence>
<comment type="caution">
    <text evidence="4">The sequence shown here is derived from an EMBL/GenBank/DDBJ whole genome shotgun (WGS) entry which is preliminary data.</text>
</comment>
<dbReference type="Pfam" id="PF00395">
    <property type="entry name" value="SLH"/>
    <property type="match status" value="2"/>
</dbReference>
<evidence type="ECO:0000313" key="4">
    <source>
        <dbReference type="EMBL" id="RTQ87801.1"/>
    </source>
</evidence>